<organism evidence="1 2">
    <name type="scientific">Avena sativa</name>
    <name type="common">Oat</name>
    <dbReference type="NCBI Taxonomy" id="4498"/>
    <lineage>
        <taxon>Eukaryota</taxon>
        <taxon>Viridiplantae</taxon>
        <taxon>Streptophyta</taxon>
        <taxon>Embryophyta</taxon>
        <taxon>Tracheophyta</taxon>
        <taxon>Spermatophyta</taxon>
        <taxon>Magnoliopsida</taxon>
        <taxon>Liliopsida</taxon>
        <taxon>Poales</taxon>
        <taxon>Poaceae</taxon>
        <taxon>BOP clade</taxon>
        <taxon>Pooideae</taxon>
        <taxon>Poodae</taxon>
        <taxon>Poeae</taxon>
        <taxon>Poeae Chloroplast Group 1 (Aveneae type)</taxon>
        <taxon>Aveninae</taxon>
        <taxon>Avena</taxon>
    </lineage>
</organism>
<reference evidence="1" key="2">
    <citation type="submission" date="2025-09" db="UniProtKB">
        <authorList>
            <consortium name="EnsemblPlants"/>
        </authorList>
    </citation>
    <scope>IDENTIFICATION</scope>
</reference>
<evidence type="ECO:0000313" key="2">
    <source>
        <dbReference type="Proteomes" id="UP001732700"/>
    </source>
</evidence>
<proteinExistence type="predicted"/>
<sequence>MEMALRARSPLCPRSPQVLVVRPGGSGGLAQTFLMTSRFTRSRIVRCVVPSSDSSNRKSRRMVSPSVKVISSGEYTSRLTVEPSTKKREHNNGDEETLGTYNTVLSTNTAEWTSSIEAETAEADPSQNTSSSSILGELDLADEDIFVADEDISVLDLTVHALSSVTMGEMDVVDAARVEDDISEVDLPATAFSNTIMGEVDVMTDIGAVQDTFEEDFSGFFSNSMTIREEDMVDEDGTAQGTFEVTSSGNVSTRAKMWEVDGIDEARTTEATLEAILSGNVSTSSKVGEVNAVEDRGDQDAFQPGFSGNASSNGTYGEVKTVDEARVEEETFENNVLDSTSGQENHMAVDSVDEATDKEETHEHQYPALSSISMWSKAIDKTGVSLKPVLPLVRVQEQARSNPSVHVQEGSIVAFNEQNQPSLISHEQQQSIISVDKKNKPIAVFSNQDQSISAFLEKNKSMAAYNEQDQSIVDLPGQNQSTRGSHKQHKSVPDVPEQIQPIVGSSNQHRSIVAFRKQEQSIVSVPKQKLPIVPFHKQDLSIVGPHKQSLSIIGNLGEGQTKQVPVIDRKDASLVKEVESKDGNYTPQKTNGIALHVKFDTENVLQKHQADRTEDAHVPMTEHQIGLAEGQMIVTEDGLSVTEDENGTRIGDKIEHLLSEEEFSWDEDEAGLIQDDEQYEADEISVLVESDIQSPDDVVDQQKMIQELAEKNYLMGNKLFVFPEVVKADSVIDLYLNRDLTTLANEPDVVIKGAFNGWRWRPFTEKLHKSELGGVWWSCKLYIPKEAYRLDFVFFNGRSVYENNGNNDFFTEIEGTMDEDLFEDFLVKQKQRKLEIVATEEAERRTQTKEQRQKKEERAAAEAVRAQVKAEIEMKKKKLNNMLSSARTSADNLWYIEASTDTRGDTVRLYYNRNSTPLVHSTQIWMHGGYNNWTDGLSIVERLAKCNDKDGDWWYADVIQPENALVLDWVFADGPPGNARSYDNNGRRDFHAILPNNMTEEGYWVQEEQNIYARLLQERREQEEAIKRKAERSAKMKAEMKAKTMRRFLLSQKHIVYTEPLEIRAGTTVDVLYNPSNTVLNGKPEVWFRCSFNLWMHPGGALPPQKMVKSRDGSLLKATVNVPPNAYMMDFVFSELEEGGIYDNRDGMDYHIPISDSIETETYMHIVHIAVEMAPIAKVGGLGDVVTSLSRAVQDLGHTVEVILPKHDCLNESSVKNLHVYRSFSWGGTEIIVWAGLVEDLTVYFLEPQNGMFGVGCVYGRNDDRRFGFFCHSALEFILQNGSSPHILHCHDWSGAPVAWLYKEHYAQSRLASARVIFTIHNLEFGAHYIGKAMTYCDKATTVSHTYSREVAGHGAIAPHREKFYGILNGIDPDIWDPYTDNSIPVPYTSENVVEGKTAAKRALQQKLGLQQTDVPIVGIITRLTAQKGNHLIKHAIYQTLESNGQVVLLGSAPDHRIQGDFCRLADALHGVYHGRVKLVLNYDEPLSHLIYAGSDFILVPSIFEPCGLTQLVAMRYGSIPIVRKTGGLYDTIFDVDNDKDRARSLGLETNGFSFDGADSNGVDYALNRAIASWFEARDWFHSLCKRVMEQDWSWNRPALDYIELYHSARRV</sequence>
<name>A0ACD5ZVL1_AVESA</name>
<evidence type="ECO:0000313" key="1">
    <source>
        <dbReference type="EnsemblPlants" id="AVESA.00010b.r2.7CG0677010.1.CDS"/>
    </source>
</evidence>
<keyword evidence="2" id="KW-1185">Reference proteome</keyword>
<dbReference type="Proteomes" id="UP001732700">
    <property type="component" value="Chromosome 7C"/>
</dbReference>
<dbReference type="EnsemblPlants" id="AVESA.00010b.r2.7CG0677010.1">
    <property type="protein sequence ID" value="AVESA.00010b.r2.7CG0677010.1.CDS"/>
    <property type="gene ID" value="AVESA.00010b.r2.7CG0677010"/>
</dbReference>
<accession>A0ACD5ZVL1</accession>
<protein>
    <submittedName>
        <fullName evidence="1">Uncharacterized protein</fullName>
    </submittedName>
</protein>
<reference evidence="1" key="1">
    <citation type="submission" date="2021-05" db="EMBL/GenBank/DDBJ databases">
        <authorList>
            <person name="Scholz U."/>
            <person name="Mascher M."/>
            <person name="Fiebig A."/>
        </authorList>
    </citation>
    <scope>NUCLEOTIDE SEQUENCE [LARGE SCALE GENOMIC DNA]</scope>
</reference>